<comment type="caution">
    <text evidence="12">The sequence shown here is derived from an EMBL/GenBank/DDBJ whole genome shotgun (WGS) entry which is preliminary data.</text>
</comment>
<evidence type="ECO:0000256" key="7">
    <source>
        <dbReference type="ARBA" id="ARBA00024799"/>
    </source>
</evidence>
<keyword evidence="3 10" id="KW-0436">Ligase</keyword>
<dbReference type="Pfam" id="PF02934">
    <property type="entry name" value="GatB_N"/>
    <property type="match status" value="1"/>
</dbReference>
<organism evidence="12 13">
    <name type="scientific">candidate division WWE3 bacterium CG22_combo_CG10-13_8_21_14_all_39_12</name>
    <dbReference type="NCBI Taxonomy" id="1975094"/>
    <lineage>
        <taxon>Bacteria</taxon>
        <taxon>Katanobacteria</taxon>
    </lineage>
</organism>
<dbReference type="NCBIfam" id="NF004012">
    <property type="entry name" value="PRK05477.1-2"/>
    <property type="match status" value="1"/>
</dbReference>
<dbReference type="Gene3D" id="1.10.10.410">
    <property type="match status" value="1"/>
</dbReference>
<comment type="similarity">
    <text evidence="1 10">Belongs to the GatB/GatE family. GatB subfamily.</text>
</comment>
<evidence type="ECO:0000256" key="3">
    <source>
        <dbReference type="ARBA" id="ARBA00022598"/>
    </source>
</evidence>
<dbReference type="GO" id="GO:0050566">
    <property type="term" value="F:asparaginyl-tRNA synthase (glutamine-hydrolyzing) activity"/>
    <property type="evidence" value="ECO:0007669"/>
    <property type="project" value="RHEA"/>
</dbReference>
<gene>
    <name evidence="10" type="primary">gatB</name>
    <name evidence="12" type="ORF">COX05_00705</name>
</gene>
<evidence type="ECO:0000259" key="11">
    <source>
        <dbReference type="SMART" id="SM00845"/>
    </source>
</evidence>
<evidence type="ECO:0000256" key="1">
    <source>
        <dbReference type="ARBA" id="ARBA00005306"/>
    </source>
</evidence>
<keyword evidence="4 10" id="KW-0547">Nucleotide-binding</keyword>
<comment type="catalytic activity">
    <reaction evidence="9 10">
        <text>L-glutamyl-tRNA(Gln) + L-glutamine + ATP + H2O = L-glutaminyl-tRNA(Gln) + L-glutamate + ADP + phosphate + H(+)</text>
        <dbReference type="Rhea" id="RHEA:17521"/>
        <dbReference type="Rhea" id="RHEA-COMP:9681"/>
        <dbReference type="Rhea" id="RHEA-COMP:9684"/>
        <dbReference type="ChEBI" id="CHEBI:15377"/>
        <dbReference type="ChEBI" id="CHEBI:15378"/>
        <dbReference type="ChEBI" id="CHEBI:29985"/>
        <dbReference type="ChEBI" id="CHEBI:30616"/>
        <dbReference type="ChEBI" id="CHEBI:43474"/>
        <dbReference type="ChEBI" id="CHEBI:58359"/>
        <dbReference type="ChEBI" id="CHEBI:78520"/>
        <dbReference type="ChEBI" id="CHEBI:78521"/>
        <dbReference type="ChEBI" id="CHEBI:456216"/>
    </reaction>
</comment>
<dbReference type="EMBL" id="PCSU01000008">
    <property type="protein sequence ID" value="PIP56875.1"/>
    <property type="molecule type" value="Genomic_DNA"/>
</dbReference>
<evidence type="ECO:0000256" key="10">
    <source>
        <dbReference type="HAMAP-Rule" id="MF_00121"/>
    </source>
</evidence>
<dbReference type="GO" id="GO:0050567">
    <property type="term" value="F:glutaminyl-tRNA synthase (glutamine-hydrolyzing) activity"/>
    <property type="evidence" value="ECO:0007669"/>
    <property type="project" value="UniProtKB-UniRule"/>
</dbReference>
<name>A0A2H0BGS5_UNCKA</name>
<dbReference type="GO" id="GO:0016740">
    <property type="term" value="F:transferase activity"/>
    <property type="evidence" value="ECO:0007669"/>
    <property type="project" value="UniProtKB-KW"/>
</dbReference>
<evidence type="ECO:0000313" key="12">
    <source>
        <dbReference type="EMBL" id="PIP56875.1"/>
    </source>
</evidence>
<dbReference type="InterPro" id="IPR004413">
    <property type="entry name" value="GatB"/>
</dbReference>
<dbReference type="GO" id="GO:0006412">
    <property type="term" value="P:translation"/>
    <property type="evidence" value="ECO:0007669"/>
    <property type="project" value="UniProtKB-UniRule"/>
</dbReference>
<evidence type="ECO:0000313" key="13">
    <source>
        <dbReference type="Proteomes" id="UP000228495"/>
    </source>
</evidence>
<feature type="domain" description="Asn/Gln amidotransferase" evidence="11">
    <location>
        <begin position="287"/>
        <end position="430"/>
    </location>
</feature>
<comment type="subunit">
    <text evidence="2 10">Heterotrimer of A, B and C subunits.</text>
</comment>
<dbReference type="GO" id="GO:0005524">
    <property type="term" value="F:ATP binding"/>
    <property type="evidence" value="ECO:0007669"/>
    <property type="project" value="UniProtKB-KW"/>
</dbReference>
<dbReference type="Pfam" id="PF02637">
    <property type="entry name" value="GatB_Yqey"/>
    <property type="match status" value="1"/>
</dbReference>
<proteinExistence type="inferred from homology"/>
<dbReference type="HAMAP" id="MF_00121">
    <property type="entry name" value="GatB"/>
    <property type="match status" value="1"/>
</dbReference>
<keyword evidence="12" id="KW-0808">Transferase</keyword>
<keyword evidence="5 10" id="KW-0067">ATP-binding</keyword>
<dbReference type="Proteomes" id="UP000228495">
    <property type="component" value="Unassembled WGS sequence"/>
</dbReference>
<dbReference type="NCBIfam" id="TIGR00133">
    <property type="entry name" value="gatB"/>
    <property type="match status" value="1"/>
</dbReference>
<dbReference type="SUPFAM" id="SSF55931">
    <property type="entry name" value="Glutamine synthetase/guanido kinase"/>
    <property type="match status" value="1"/>
</dbReference>
<dbReference type="InterPro" id="IPR003789">
    <property type="entry name" value="Asn/Gln_tRNA_amidoTrase-B-like"/>
</dbReference>
<accession>A0A2H0BGS5</accession>
<sequence length="432" mass="49375">MNNYELIVGLEIHVQLNTKSKMFSGASNDVWQEEPNSHVTPVEIGFPGALPVPNKKAVVFTQRFGKALGCNLPTESKFDRKNYFYPDLPKGYQISQYDQPLCAHGFLDITLEGSSTKRITIRRIHLEEDTGKSLHKSGKTYLDFNKAGTPLMELVTEPDFRTPEEVSVFSKMIQTAVRTLGISNGDMEKGNMRLEANISVRQVGETKLPQYRVEIKNINSFKFLRDAISYEFKRQVEALEAGDQLFMETRGWNSKNGVTVLQRRKETESDYRYFPEPDIPPMVFDSKYFDDILKDMPIMPWDLEIDLIKQGIRQDYAHMLAYDDTKYLAFAKLRDTHNTQELVKLIVNTKDMDTIGEVIENQKQLKENPGVVTDTISTYILKVINENPDVVKDYKAGKENAMNFLLGQVMKLSQGKANAKSTRELLIDKLNS</sequence>
<dbReference type="PANTHER" id="PTHR11659">
    <property type="entry name" value="GLUTAMYL-TRNA GLN AMIDOTRANSFERASE SUBUNIT B MITOCHONDRIAL AND PROKARYOTIC PET112-RELATED"/>
    <property type="match status" value="1"/>
</dbReference>
<reference evidence="12 13" key="1">
    <citation type="submission" date="2017-09" db="EMBL/GenBank/DDBJ databases">
        <title>Depth-based differentiation of microbial function through sediment-hosted aquifers and enrichment of novel symbionts in the deep terrestrial subsurface.</title>
        <authorList>
            <person name="Probst A.J."/>
            <person name="Ladd B."/>
            <person name="Jarett J.K."/>
            <person name="Geller-Mcgrath D.E."/>
            <person name="Sieber C.M."/>
            <person name="Emerson J.B."/>
            <person name="Anantharaman K."/>
            <person name="Thomas B.C."/>
            <person name="Malmstrom R."/>
            <person name="Stieglmeier M."/>
            <person name="Klingl A."/>
            <person name="Woyke T."/>
            <person name="Ryan C.M."/>
            <person name="Banfield J.F."/>
        </authorList>
    </citation>
    <scope>NUCLEOTIDE SEQUENCE [LARGE SCALE GENOMIC DNA]</scope>
    <source>
        <strain evidence="12">CG22_combo_CG10-13_8_21_14_all_39_12</strain>
    </source>
</reference>
<evidence type="ECO:0000256" key="2">
    <source>
        <dbReference type="ARBA" id="ARBA00011123"/>
    </source>
</evidence>
<protein>
    <recommendedName>
        <fullName evidence="10">Aspartyl/glutamyl-tRNA(Asn/Gln) amidotransferase subunit B</fullName>
        <shortName evidence="10">Asp/Glu-ADT subunit B</shortName>
        <ecNumber evidence="10">6.3.5.-</ecNumber>
    </recommendedName>
</protein>
<dbReference type="AlphaFoldDB" id="A0A2H0BGS5"/>
<dbReference type="InterPro" id="IPR006075">
    <property type="entry name" value="Asn/Gln-tRNA_Trfase_suB/E_cat"/>
</dbReference>
<dbReference type="InterPro" id="IPR023168">
    <property type="entry name" value="GatB_Yqey_C_2"/>
</dbReference>
<evidence type="ECO:0000256" key="9">
    <source>
        <dbReference type="ARBA" id="ARBA00047913"/>
    </source>
</evidence>
<evidence type="ECO:0000256" key="5">
    <source>
        <dbReference type="ARBA" id="ARBA00022840"/>
    </source>
</evidence>
<keyword evidence="6 10" id="KW-0648">Protein biosynthesis</keyword>
<evidence type="ECO:0000256" key="8">
    <source>
        <dbReference type="ARBA" id="ARBA00047380"/>
    </source>
</evidence>
<comment type="catalytic activity">
    <reaction evidence="8 10">
        <text>L-aspartyl-tRNA(Asn) + L-glutamine + ATP + H2O = L-asparaginyl-tRNA(Asn) + L-glutamate + ADP + phosphate + 2 H(+)</text>
        <dbReference type="Rhea" id="RHEA:14513"/>
        <dbReference type="Rhea" id="RHEA-COMP:9674"/>
        <dbReference type="Rhea" id="RHEA-COMP:9677"/>
        <dbReference type="ChEBI" id="CHEBI:15377"/>
        <dbReference type="ChEBI" id="CHEBI:15378"/>
        <dbReference type="ChEBI" id="CHEBI:29985"/>
        <dbReference type="ChEBI" id="CHEBI:30616"/>
        <dbReference type="ChEBI" id="CHEBI:43474"/>
        <dbReference type="ChEBI" id="CHEBI:58359"/>
        <dbReference type="ChEBI" id="CHEBI:78515"/>
        <dbReference type="ChEBI" id="CHEBI:78516"/>
        <dbReference type="ChEBI" id="CHEBI:456216"/>
    </reaction>
</comment>
<dbReference type="SUPFAM" id="SSF89095">
    <property type="entry name" value="GatB/YqeY motif"/>
    <property type="match status" value="1"/>
</dbReference>
<comment type="function">
    <text evidence="7 10">Allows the formation of correctly charged Asn-tRNA(Asn) or Gln-tRNA(Gln) through the transamidation of misacylated Asp-tRNA(Asn) or Glu-tRNA(Gln) in organisms which lack either or both of asparaginyl-tRNA or glutaminyl-tRNA synthetases. The reaction takes place in the presence of glutamine and ATP through an activated phospho-Asp-tRNA(Asn) or phospho-Glu-tRNA(Gln).</text>
</comment>
<dbReference type="FunFam" id="1.10.10.410:FF:000001">
    <property type="entry name" value="Aspartyl/glutamyl-tRNA(Asn/Gln) amidotransferase subunit B"/>
    <property type="match status" value="1"/>
</dbReference>
<dbReference type="EC" id="6.3.5.-" evidence="10"/>
<evidence type="ECO:0000256" key="6">
    <source>
        <dbReference type="ARBA" id="ARBA00022917"/>
    </source>
</evidence>
<dbReference type="InterPro" id="IPR014746">
    <property type="entry name" value="Gln_synth/guanido_kin_cat_dom"/>
</dbReference>
<dbReference type="InterPro" id="IPR017959">
    <property type="entry name" value="Asn/Gln-tRNA_amidoTrfase_suB/E"/>
</dbReference>
<dbReference type="InterPro" id="IPR018027">
    <property type="entry name" value="Asn/Gln_amidotransferase"/>
</dbReference>
<evidence type="ECO:0000256" key="4">
    <source>
        <dbReference type="ARBA" id="ARBA00022741"/>
    </source>
</evidence>
<dbReference type="SMART" id="SM00845">
    <property type="entry name" value="GatB_Yqey"/>
    <property type="match status" value="1"/>
</dbReference>